<dbReference type="InterPro" id="IPR011009">
    <property type="entry name" value="Kinase-like_dom_sf"/>
</dbReference>
<gene>
    <name evidence="8" type="ORF">TRITD_2Bv1G265730</name>
</gene>
<evidence type="ECO:0000259" key="7">
    <source>
        <dbReference type="PROSITE" id="PS50011"/>
    </source>
</evidence>
<dbReference type="Gene3D" id="3.30.200.20">
    <property type="entry name" value="Phosphorylase Kinase, domain 1"/>
    <property type="match status" value="1"/>
</dbReference>
<evidence type="ECO:0000256" key="6">
    <source>
        <dbReference type="RuleBase" id="RU000304"/>
    </source>
</evidence>
<proteinExistence type="inferred from homology"/>
<dbReference type="PROSITE" id="PS50011">
    <property type="entry name" value="PROTEIN_KINASE_DOM"/>
    <property type="match status" value="1"/>
</dbReference>
<keyword evidence="2 5" id="KW-0547">Nucleotide-binding</keyword>
<dbReference type="FunFam" id="3.30.200.20:FF:000465">
    <property type="entry name" value="Cysteine-rich receptor-like protein kinase 6"/>
    <property type="match status" value="1"/>
</dbReference>
<keyword evidence="6" id="KW-0723">Serine/threonine-protein kinase</keyword>
<dbReference type="Pfam" id="PF00069">
    <property type="entry name" value="Pkinase"/>
    <property type="match status" value="1"/>
</dbReference>
<evidence type="ECO:0000313" key="9">
    <source>
        <dbReference type="Proteomes" id="UP000324705"/>
    </source>
</evidence>
<dbReference type="OMA" id="VAYPVER"/>
<keyword evidence="9" id="KW-1185">Reference proteome</keyword>
<dbReference type="PIRSF" id="PIRSF000654">
    <property type="entry name" value="Integrin-linked_kinase"/>
    <property type="match status" value="1"/>
</dbReference>
<dbReference type="FunFam" id="1.10.510.10:FF:000870">
    <property type="entry name" value="OSJNBa0016N04.16-like protein"/>
    <property type="match status" value="1"/>
</dbReference>
<dbReference type="PROSITE" id="PS00108">
    <property type="entry name" value="PROTEIN_KINASE_ST"/>
    <property type="match status" value="1"/>
</dbReference>
<dbReference type="InterPro" id="IPR017441">
    <property type="entry name" value="Protein_kinase_ATP_BS"/>
</dbReference>
<dbReference type="GO" id="GO:0004674">
    <property type="term" value="F:protein serine/threonine kinase activity"/>
    <property type="evidence" value="ECO:0007669"/>
    <property type="project" value="UniProtKB-KW"/>
</dbReference>
<evidence type="ECO:0000256" key="5">
    <source>
        <dbReference type="PROSITE-ProRule" id="PRU10141"/>
    </source>
</evidence>
<feature type="binding site" evidence="5">
    <location>
        <position position="65"/>
    </location>
    <ligand>
        <name>ATP</name>
        <dbReference type="ChEBI" id="CHEBI:30616"/>
    </ligand>
</feature>
<evidence type="ECO:0000256" key="4">
    <source>
        <dbReference type="ARBA" id="ARBA00022840"/>
    </source>
</evidence>
<dbReference type="Proteomes" id="UP000324705">
    <property type="component" value="Chromosome 2B"/>
</dbReference>
<dbReference type="InterPro" id="IPR000719">
    <property type="entry name" value="Prot_kinase_dom"/>
</dbReference>
<evidence type="ECO:0000256" key="2">
    <source>
        <dbReference type="ARBA" id="ARBA00022741"/>
    </source>
</evidence>
<reference evidence="8 9" key="1">
    <citation type="submission" date="2017-09" db="EMBL/GenBank/DDBJ databases">
        <authorList>
            <consortium name="International Durum Wheat Genome Sequencing Consortium (IDWGSC)"/>
            <person name="Milanesi L."/>
        </authorList>
    </citation>
    <scope>NUCLEOTIDE SEQUENCE [LARGE SCALE GENOMIC DNA]</scope>
    <source>
        <strain evidence="9">cv. Svevo</strain>
    </source>
</reference>
<evidence type="ECO:0000256" key="1">
    <source>
        <dbReference type="ARBA" id="ARBA00022679"/>
    </source>
</evidence>
<protein>
    <recommendedName>
        <fullName evidence="7">Protein kinase domain-containing protein</fullName>
    </recommendedName>
</protein>
<dbReference type="InterPro" id="IPR008271">
    <property type="entry name" value="Ser/Thr_kinase_AS"/>
</dbReference>
<dbReference type="SMART" id="SM00220">
    <property type="entry name" value="S_TKc"/>
    <property type="match status" value="1"/>
</dbReference>
<dbReference type="PROSITE" id="PS00107">
    <property type="entry name" value="PROTEIN_KINASE_ATP"/>
    <property type="match status" value="1"/>
</dbReference>
<evidence type="ECO:0000313" key="8">
    <source>
        <dbReference type="EMBL" id="VAH55078.1"/>
    </source>
</evidence>
<name>A0A9R1Q430_TRITD</name>
<feature type="domain" description="Protein kinase" evidence="7">
    <location>
        <begin position="38"/>
        <end position="306"/>
    </location>
</feature>
<dbReference type="AlphaFoldDB" id="A0A9R1Q430"/>
<accession>A0A9R1Q430</accession>
<dbReference type="PANTHER" id="PTHR45707:SF73">
    <property type="entry name" value="PROTEIN KINASE DOMAIN-CONTAINING PROTEIN"/>
    <property type="match status" value="1"/>
</dbReference>
<dbReference type="Gene3D" id="1.10.510.10">
    <property type="entry name" value="Transferase(Phosphotransferase) domain 1"/>
    <property type="match status" value="1"/>
</dbReference>
<dbReference type="GO" id="GO:0005524">
    <property type="term" value="F:ATP binding"/>
    <property type="evidence" value="ECO:0007669"/>
    <property type="project" value="UniProtKB-UniRule"/>
</dbReference>
<organism evidence="8 9">
    <name type="scientific">Triticum turgidum subsp. durum</name>
    <name type="common">Durum wheat</name>
    <name type="synonym">Triticum durum</name>
    <dbReference type="NCBI Taxonomy" id="4567"/>
    <lineage>
        <taxon>Eukaryota</taxon>
        <taxon>Viridiplantae</taxon>
        <taxon>Streptophyta</taxon>
        <taxon>Embryophyta</taxon>
        <taxon>Tracheophyta</taxon>
        <taxon>Spermatophyta</taxon>
        <taxon>Magnoliopsida</taxon>
        <taxon>Liliopsida</taxon>
        <taxon>Poales</taxon>
        <taxon>Poaceae</taxon>
        <taxon>BOP clade</taxon>
        <taxon>Pooideae</taxon>
        <taxon>Triticodae</taxon>
        <taxon>Triticeae</taxon>
        <taxon>Triticinae</taxon>
        <taxon>Triticum</taxon>
    </lineage>
</organism>
<keyword evidence="4 5" id="KW-0067">ATP-binding</keyword>
<keyword evidence="3" id="KW-0418">Kinase</keyword>
<evidence type="ECO:0000256" key="3">
    <source>
        <dbReference type="ARBA" id="ARBA00022777"/>
    </source>
</evidence>
<comment type="similarity">
    <text evidence="6">Belongs to the protein kinase superfamily.</text>
</comment>
<dbReference type="SUPFAM" id="SSF56112">
    <property type="entry name" value="Protein kinase-like (PK-like)"/>
    <property type="match status" value="1"/>
</dbReference>
<sequence length="317" mass="36331">MEHKASTARSDLEQMLVDETALPKALPLSLLEEITDDFSNEQEIGRGGFAVVYKGILGDRAIAVKRLSKAYMHEREFHREVRCLMRVTHKNVVRFLGYCADTQGSMKRYDGELVMADVRQRLLCFEYIPKGGLDKYIMDANREWTTCYKIIKGICEGLQYLHEKHIIHLDLKPANILLDDNMVPKITDFGLSRCFNENQSRDITKTILGTMGYLAPELREGGVIARSDDLYSLGVIIIEVLTGQKGYQATEDVLESWSDRLERSQRDTLSEQIRVCYKIALECRDFNPKKRPASARDILDRLHELESIQVCSNFESL</sequence>
<dbReference type="EMBL" id="LT934114">
    <property type="protein sequence ID" value="VAH55078.1"/>
    <property type="molecule type" value="Genomic_DNA"/>
</dbReference>
<dbReference type="PANTHER" id="PTHR45707">
    <property type="entry name" value="C2 CALCIUM/LIPID-BINDING PLANT PHOSPHORIBOSYLTRANSFERASE FAMILY PROTEIN"/>
    <property type="match status" value="1"/>
</dbReference>
<dbReference type="Gramene" id="TRITD2Bv1G265730.1">
    <property type="protein sequence ID" value="TRITD2Bv1G265730.1"/>
    <property type="gene ID" value="TRITD2Bv1G265730"/>
</dbReference>
<keyword evidence="1" id="KW-0808">Transferase</keyword>